<evidence type="ECO:0000256" key="4">
    <source>
        <dbReference type="ARBA" id="ARBA00022692"/>
    </source>
</evidence>
<feature type="transmembrane region" description="Helical" evidence="10">
    <location>
        <begin position="716"/>
        <end position="735"/>
    </location>
</feature>
<keyword evidence="5" id="KW-0460">Magnesium</keyword>
<dbReference type="Pfam" id="PF03030">
    <property type="entry name" value="H_PPase"/>
    <property type="match status" value="1"/>
</dbReference>
<evidence type="ECO:0000256" key="8">
    <source>
        <dbReference type="ARBA" id="ARBA00023065"/>
    </source>
</evidence>
<dbReference type="HAMAP" id="MF_01129">
    <property type="entry name" value="PPase_energized_pump"/>
    <property type="match status" value="1"/>
</dbReference>
<keyword evidence="7 10" id="KW-1133">Transmembrane helix</keyword>
<proteinExistence type="inferred from homology"/>
<dbReference type="NCBIfam" id="TIGR01104">
    <property type="entry name" value="V_PPase"/>
    <property type="match status" value="1"/>
</dbReference>
<keyword evidence="6" id="KW-1278">Translocase</keyword>
<keyword evidence="4 10" id="KW-0812">Transmembrane</keyword>
<dbReference type="PANTHER" id="PTHR31998">
    <property type="entry name" value="K(+)-INSENSITIVE PYROPHOSPHATE-ENERGIZED PROTON PUMP"/>
    <property type="match status" value="1"/>
</dbReference>
<dbReference type="InParanoid" id="A0A1Z5KNB2"/>
<feature type="transmembrane region" description="Helical" evidence="10">
    <location>
        <begin position="291"/>
        <end position="312"/>
    </location>
</feature>
<evidence type="ECO:0000256" key="1">
    <source>
        <dbReference type="ARBA" id="ARBA00004127"/>
    </source>
</evidence>
<evidence type="ECO:0000256" key="5">
    <source>
        <dbReference type="ARBA" id="ARBA00022842"/>
    </source>
</evidence>
<dbReference type="GO" id="GO:0004427">
    <property type="term" value="F:inorganic diphosphate phosphatase activity"/>
    <property type="evidence" value="ECO:0007669"/>
    <property type="project" value="InterPro"/>
</dbReference>
<comment type="caution">
    <text evidence="11">The sequence shown here is derived from an EMBL/GenBank/DDBJ whole genome shotgun (WGS) entry which is preliminary data.</text>
</comment>
<evidence type="ECO:0000256" key="3">
    <source>
        <dbReference type="ARBA" id="ARBA00022448"/>
    </source>
</evidence>
<evidence type="ECO:0000256" key="9">
    <source>
        <dbReference type="ARBA" id="ARBA00023136"/>
    </source>
</evidence>
<feature type="transmembrane region" description="Helical" evidence="10">
    <location>
        <begin position="106"/>
        <end position="127"/>
    </location>
</feature>
<feature type="transmembrane region" description="Helical" evidence="10">
    <location>
        <begin position="153"/>
        <end position="177"/>
    </location>
</feature>
<feature type="transmembrane region" description="Helical" evidence="10">
    <location>
        <begin position="449"/>
        <end position="468"/>
    </location>
</feature>
<keyword evidence="9 10" id="KW-0472">Membrane</keyword>
<feature type="transmembrane region" description="Helical" evidence="10">
    <location>
        <begin position="512"/>
        <end position="532"/>
    </location>
</feature>
<dbReference type="FunCoup" id="A0A1Z5KNB2">
    <property type="interactions" value="41"/>
</dbReference>
<protein>
    <recommendedName>
        <fullName evidence="2">H(+)-exporting diphosphatase</fullName>
        <ecNumber evidence="2">7.1.3.1</ecNumber>
    </recommendedName>
</protein>
<comment type="subcellular location">
    <subcellularLocation>
        <location evidence="1">Endomembrane system</location>
        <topology evidence="1">Multi-pass membrane protein</topology>
    </subcellularLocation>
</comment>
<keyword evidence="8" id="KW-0406">Ion transport</keyword>
<feature type="transmembrane region" description="Helical" evidence="10">
    <location>
        <begin position="627"/>
        <end position="660"/>
    </location>
</feature>
<feature type="transmembrane region" description="Helical" evidence="10">
    <location>
        <begin position="189"/>
        <end position="209"/>
    </location>
</feature>
<dbReference type="OrthoDB" id="5210at2759"/>
<accession>A0A1Z5KNB2</accession>
<reference evidence="11 12" key="1">
    <citation type="journal article" date="2015" name="Plant Cell">
        <title>Oil accumulation by the oleaginous diatom Fistulifera solaris as revealed by the genome and transcriptome.</title>
        <authorList>
            <person name="Tanaka T."/>
            <person name="Maeda Y."/>
            <person name="Veluchamy A."/>
            <person name="Tanaka M."/>
            <person name="Abida H."/>
            <person name="Marechal E."/>
            <person name="Bowler C."/>
            <person name="Muto M."/>
            <person name="Sunaga Y."/>
            <person name="Tanaka M."/>
            <person name="Yoshino T."/>
            <person name="Taniguchi T."/>
            <person name="Fukuda Y."/>
            <person name="Nemoto M."/>
            <person name="Matsumoto M."/>
            <person name="Wong P.S."/>
            <person name="Aburatani S."/>
            <person name="Fujibuchi W."/>
        </authorList>
    </citation>
    <scope>NUCLEOTIDE SEQUENCE [LARGE SCALE GENOMIC DNA]</scope>
    <source>
        <strain evidence="11 12">JPCC DA0580</strain>
    </source>
</reference>
<dbReference type="EC" id="7.1.3.1" evidence="2"/>
<dbReference type="GO" id="GO:0012505">
    <property type="term" value="C:endomembrane system"/>
    <property type="evidence" value="ECO:0007669"/>
    <property type="project" value="UniProtKB-SubCell"/>
</dbReference>
<keyword evidence="11" id="KW-0378">Hydrolase</keyword>
<feature type="transmembrane region" description="Helical" evidence="10">
    <location>
        <begin position="373"/>
        <end position="395"/>
    </location>
</feature>
<evidence type="ECO:0000313" key="11">
    <source>
        <dbReference type="EMBL" id="GAX27776.1"/>
    </source>
</evidence>
<feature type="transmembrane region" description="Helical" evidence="10">
    <location>
        <begin position="74"/>
        <end position="94"/>
    </location>
</feature>
<dbReference type="AlphaFoldDB" id="A0A1Z5KNB2"/>
<evidence type="ECO:0000256" key="2">
    <source>
        <dbReference type="ARBA" id="ARBA00013242"/>
    </source>
</evidence>
<dbReference type="EMBL" id="BDSP01000259">
    <property type="protein sequence ID" value="GAX27776.1"/>
    <property type="molecule type" value="Genomic_DNA"/>
</dbReference>
<sequence>MEISASSLVFLAGVVGIAWAYSQFRIIAKIPVESNSGNSESQPLTSSGNDAEKTARLQEIYQAIYEGAESFLRAEYIVCFWFISVFSIIVLVLVAWGTGWDAARGVFTALSFLLGAITSMGSGYLGMKVAVFSNVRTTVSAQKPGWTDCFNTAFRAGAVMGFALCALGLLMLYMTMLAFRMHYPEAKQWIYLTECITGYGLGGSVIAMFGRVGGGIYTKAADVGADLVGKVVHGIPEDDPRNPATIADNVGDNVGDVAGMGSDLFGSFAESTCAALVIGSSIGISGGWDAMVFPILVSSVGIFVCLICSFIATHIKTVKREADVEMALKVQLISTTIVMIPTVYYTAMSYLPAKFQLAKTVGTGSLDITPLDATYCVAMGVVGGLIIGLITEYYTSHSYQPVREVANSCKTGAATNMIYGIALGYKSAIIPVLVLALVIYTSFTICDMYGVALAAIGFLSNLATGLTIDVYGPVCDNAGGIAEMAELDPSVREKTDALDAAGNTTAAIGKGFAIGSAALVSLALFGAFVTRIRHASGDKVFADGVNMLEPVTFAFLIVGGMIPFAFAALTMKSVGEAAMAMVLEVQRQFDEKPHLLDANPTERPDYDACIAISTQASLREMVPPAAMVIFTPLLTGIFFGVSAVSGLLVGSLIASIQLAISMSNSGGAWDNAKKYIEKASPDSELQGKGSDIHKAAVVGDTVGDPFKDTSGPALNIVMKLQAVLALVFADTFFAVNAGKGLLKMG</sequence>
<feature type="transmembrane region" description="Helical" evidence="10">
    <location>
        <begin position="416"/>
        <end position="443"/>
    </location>
</feature>
<gene>
    <name evidence="11" type="ORF">FisN_13Hh121</name>
</gene>
<feature type="transmembrane region" description="Helical" evidence="10">
    <location>
        <begin position="552"/>
        <end position="571"/>
    </location>
</feature>
<evidence type="ECO:0000256" key="10">
    <source>
        <dbReference type="SAM" id="Phobius"/>
    </source>
</evidence>
<dbReference type="PIRSF" id="PIRSF001265">
    <property type="entry name" value="H+-PPase"/>
    <property type="match status" value="1"/>
</dbReference>
<keyword evidence="3" id="KW-0813">Transport</keyword>
<organism evidence="11 12">
    <name type="scientific">Fistulifera solaris</name>
    <name type="common">Oleaginous diatom</name>
    <dbReference type="NCBI Taxonomy" id="1519565"/>
    <lineage>
        <taxon>Eukaryota</taxon>
        <taxon>Sar</taxon>
        <taxon>Stramenopiles</taxon>
        <taxon>Ochrophyta</taxon>
        <taxon>Bacillariophyta</taxon>
        <taxon>Bacillariophyceae</taxon>
        <taxon>Bacillariophycidae</taxon>
        <taxon>Naviculales</taxon>
        <taxon>Naviculaceae</taxon>
        <taxon>Fistulifera</taxon>
    </lineage>
</organism>
<evidence type="ECO:0000313" key="12">
    <source>
        <dbReference type="Proteomes" id="UP000198406"/>
    </source>
</evidence>
<dbReference type="GO" id="GO:0009678">
    <property type="term" value="F:diphosphate hydrolysis-driven proton transmembrane transporter activity"/>
    <property type="evidence" value="ECO:0007669"/>
    <property type="project" value="UniProtKB-EC"/>
</dbReference>
<feature type="transmembrane region" description="Helical" evidence="10">
    <location>
        <begin position="332"/>
        <end position="353"/>
    </location>
</feature>
<dbReference type="NCBIfam" id="NF001960">
    <property type="entry name" value="PRK00733.3-5"/>
    <property type="match status" value="1"/>
</dbReference>
<dbReference type="Proteomes" id="UP000198406">
    <property type="component" value="Unassembled WGS sequence"/>
</dbReference>
<keyword evidence="12" id="KW-1185">Reference proteome</keyword>
<name>A0A1Z5KNB2_FISSO</name>
<evidence type="ECO:0000256" key="7">
    <source>
        <dbReference type="ARBA" id="ARBA00022989"/>
    </source>
</evidence>
<dbReference type="GO" id="GO:0016020">
    <property type="term" value="C:membrane"/>
    <property type="evidence" value="ECO:0007669"/>
    <property type="project" value="InterPro"/>
</dbReference>
<evidence type="ECO:0000256" key="6">
    <source>
        <dbReference type="ARBA" id="ARBA00022967"/>
    </source>
</evidence>
<dbReference type="InterPro" id="IPR004131">
    <property type="entry name" value="PPase-energised_H-pump"/>
</dbReference>